<feature type="transmembrane region" description="Helical" evidence="2">
    <location>
        <begin position="47"/>
        <end position="68"/>
    </location>
</feature>
<name>A0A151B012_9FIRM</name>
<evidence type="ECO:0000256" key="2">
    <source>
        <dbReference type="SAM" id="Phobius"/>
    </source>
</evidence>
<keyword evidence="5" id="KW-1185">Reference proteome</keyword>
<feature type="transmembrane region" description="Helical" evidence="2">
    <location>
        <begin position="161"/>
        <end position="179"/>
    </location>
</feature>
<sequence>MLVQLTTLLEDYGVWGLIAVAFAEASFFPIPPDALLIPMAIINSRQALFYALVTTLFSTIGGVFGYWIGLKAGRPLLDRVASGENIRKVESLFQKYGGWAIFLAALTPIPYKVFTIAAGVFHIAYRPLVVASLIGRGLRFFAEALFIILFGPMAQALLAKYFGPLTALVGLAVVLWLVLRQRKQPCRPGLGSDMERPG</sequence>
<gene>
    <name evidence="4" type="ORF">MOMUL_10390</name>
</gene>
<feature type="transmembrane region" description="Helical" evidence="2">
    <location>
        <begin position="12"/>
        <end position="35"/>
    </location>
</feature>
<accession>A0A151B012</accession>
<dbReference type="GO" id="GO:0005886">
    <property type="term" value="C:plasma membrane"/>
    <property type="evidence" value="ECO:0007669"/>
    <property type="project" value="TreeGrafter"/>
</dbReference>
<protein>
    <submittedName>
        <fullName evidence="4">SNARE associated golgi protein</fullName>
    </submittedName>
</protein>
<reference evidence="4 5" key="1">
    <citation type="submission" date="2016-02" db="EMBL/GenBank/DDBJ databases">
        <title>Genome sequence of Moorella mulderi DSM 14980.</title>
        <authorList>
            <person name="Poehlein A."/>
            <person name="Daniel R."/>
        </authorList>
    </citation>
    <scope>NUCLEOTIDE SEQUENCE [LARGE SCALE GENOMIC DNA]</scope>
    <source>
        <strain evidence="4 5">DSM 14980</strain>
    </source>
</reference>
<dbReference type="InterPro" id="IPR051311">
    <property type="entry name" value="DedA_domain"/>
</dbReference>
<keyword evidence="2" id="KW-0812">Transmembrane</keyword>
<dbReference type="Pfam" id="PF09335">
    <property type="entry name" value="VTT_dom"/>
    <property type="match status" value="1"/>
</dbReference>
<feature type="domain" description="VTT" evidence="3">
    <location>
        <begin position="31"/>
        <end position="146"/>
    </location>
</feature>
<comment type="caution">
    <text evidence="4">The sequence shown here is derived from an EMBL/GenBank/DDBJ whole genome shotgun (WGS) entry which is preliminary data.</text>
</comment>
<dbReference type="InterPro" id="IPR032816">
    <property type="entry name" value="VTT_dom"/>
</dbReference>
<keyword evidence="2" id="KW-1133">Transmembrane helix</keyword>
<dbReference type="Proteomes" id="UP000075670">
    <property type="component" value="Unassembled WGS sequence"/>
</dbReference>
<dbReference type="PANTHER" id="PTHR42709:SF11">
    <property type="entry name" value="DEDA FAMILY PROTEIN"/>
    <property type="match status" value="1"/>
</dbReference>
<proteinExistence type="inferred from homology"/>
<comment type="similarity">
    <text evidence="1">Belongs to the DedA family.</text>
</comment>
<evidence type="ECO:0000313" key="4">
    <source>
        <dbReference type="EMBL" id="KYH33255.1"/>
    </source>
</evidence>
<dbReference type="EMBL" id="LTBC01000002">
    <property type="protein sequence ID" value="KYH33255.1"/>
    <property type="molecule type" value="Genomic_DNA"/>
</dbReference>
<dbReference type="PATRIC" id="fig|1122241.3.peg.1094"/>
<evidence type="ECO:0000256" key="1">
    <source>
        <dbReference type="ARBA" id="ARBA00010792"/>
    </source>
</evidence>
<dbReference type="PANTHER" id="PTHR42709">
    <property type="entry name" value="ALKALINE PHOSPHATASE LIKE PROTEIN"/>
    <property type="match status" value="1"/>
</dbReference>
<organism evidence="4 5">
    <name type="scientific">Moorella mulderi DSM 14980</name>
    <dbReference type="NCBI Taxonomy" id="1122241"/>
    <lineage>
        <taxon>Bacteria</taxon>
        <taxon>Bacillati</taxon>
        <taxon>Bacillota</taxon>
        <taxon>Clostridia</taxon>
        <taxon>Neomoorellales</taxon>
        <taxon>Neomoorellaceae</taxon>
        <taxon>Neomoorella</taxon>
    </lineage>
</organism>
<evidence type="ECO:0000259" key="3">
    <source>
        <dbReference type="Pfam" id="PF09335"/>
    </source>
</evidence>
<evidence type="ECO:0000313" key="5">
    <source>
        <dbReference type="Proteomes" id="UP000075670"/>
    </source>
</evidence>
<dbReference type="RefSeq" id="WP_201786464.1">
    <property type="nucleotide sequence ID" value="NZ_LTBC01000002.1"/>
</dbReference>
<keyword evidence="2" id="KW-0472">Membrane</keyword>
<feature type="transmembrane region" description="Helical" evidence="2">
    <location>
        <begin position="137"/>
        <end position="155"/>
    </location>
</feature>
<dbReference type="AlphaFoldDB" id="A0A151B012"/>
<feature type="transmembrane region" description="Helical" evidence="2">
    <location>
        <begin position="99"/>
        <end position="125"/>
    </location>
</feature>